<dbReference type="OrthoDB" id="5773790at2759"/>
<dbReference type="PANTHER" id="PTHR11909">
    <property type="entry name" value="CASEIN KINASE-RELATED"/>
    <property type="match status" value="1"/>
</dbReference>
<keyword evidence="3" id="KW-1185">Reference proteome</keyword>
<dbReference type="EMBL" id="CAJFCV020000006">
    <property type="protein sequence ID" value="CAG9131116.1"/>
    <property type="molecule type" value="Genomic_DNA"/>
</dbReference>
<dbReference type="Proteomes" id="UP000659654">
    <property type="component" value="Unassembled WGS sequence"/>
</dbReference>
<proteinExistence type="predicted"/>
<dbReference type="AlphaFoldDB" id="A0A1I7RKS6"/>
<dbReference type="SUPFAM" id="SSF56112">
    <property type="entry name" value="Protein kinase-like (PK-like)"/>
    <property type="match status" value="1"/>
</dbReference>
<evidence type="ECO:0000313" key="2">
    <source>
        <dbReference type="Proteomes" id="UP000095284"/>
    </source>
</evidence>
<evidence type="ECO:0000313" key="3">
    <source>
        <dbReference type="Proteomes" id="UP000659654"/>
    </source>
</evidence>
<name>A0A1I7RKS6_BURXY</name>
<evidence type="ECO:0000313" key="1">
    <source>
        <dbReference type="EMBL" id="CAD5235003.1"/>
    </source>
</evidence>
<reference evidence="4" key="1">
    <citation type="submission" date="2016-11" db="UniProtKB">
        <authorList>
            <consortium name="WormBaseParasite"/>
        </authorList>
    </citation>
    <scope>IDENTIFICATION</scope>
</reference>
<dbReference type="Proteomes" id="UP000582659">
    <property type="component" value="Unassembled WGS sequence"/>
</dbReference>
<dbReference type="InterPro" id="IPR011009">
    <property type="entry name" value="Kinase-like_dom_sf"/>
</dbReference>
<dbReference type="eggNOG" id="KOG1164">
    <property type="taxonomic scope" value="Eukaryota"/>
</dbReference>
<accession>A0A1I7RKS6</accession>
<dbReference type="InterPro" id="IPR050235">
    <property type="entry name" value="CK1_Ser-Thr_kinase"/>
</dbReference>
<evidence type="ECO:0000313" key="4">
    <source>
        <dbReference type="WBParaSite" id="BXY_0131000.1"/>
    </source>
</evidence>
<sequence>MVVPNAESPSKAVNPTTKKIDQIVNGRAKTLQKFVISRTERPFIVPKRANFVKSFYQPQISLKSSNLYGSFKVNGFKGNFTVAGMKIQHRIGQYVDYIVHKEVGSHSTTSRSAEHRNLVFRHLKMDKNQAKPGVEQPLTRCPEEYTMRLCNSDSVYDHMRMLREISLLKMISKQVDNKRLQGHFLKVFERGALKKLLYYTTRRTTETSDKNCILALTPRPNPRPFIISEPPGLTFEELIKLSKTNSIEMNSSRHLIVGVLHTLRVLHHLGYVHRCVTSQTFGLCKRNKSRYLSDRVQCQSLWYVRRYAKTKPRKRGPFVGSYTFCSLEAMNGMEHLPNDDLTSSMYTFVYLTLGYLPWMRPKTTNDIWSEKQAFHDAPKSFPASTNVEYNIERLSEAFNLINSHNPYKKDYSIYSKLIEILGKMVEENESNIKKDENFVLPTIGDIDLDDLLK</sequence>
<dbReference type="EMBL" id="CAJFDI010000006">
    <property type="protein sequence ID" value="CAD5235003.1"/>
    <property type="molecule type" value="Genomic_DNA"/>
</dbReference>
<organism evidence="2 4">
    <name type="scientific">Bursaphelenchus xylophilus</name>
    <name type="common">Pinewood nematode worm</name>
    <name type="synonym">Aphelenchoides xylophilus</name>
    <dbReference type="NCBI Taxonomy" id="6326"/>
    <lineage>
        <taxon>Eukaryota</taxon>
        <taxon>Metazoa</taxon>
        <taxon>Ecdysozoa</taxon>
        <taxon>Nematoda</taxon>
        <taxon>Chromadorea</taxon>
        <taxon>Rhabditida</taxon>
        <taxon>Tylenchina</taxon>
        <taxon>Tylenchomorpha</taxon>
        <taxon>Aphelenchoidea</taxon>
        <taxon>Aphelenchoididae</taxon>
        <taxon>Bursaphelenchus</taxon>
    </lineage>
</organism>
<reference evidence="1" key="2">
    <citation type="submission" date="2020-09" db="EMBL/GenBank/DDBJ databases">
        <authorList>
            <person name="Kikuchi T."/>
        </authorList>
    </citation>
    <scope>NUCLEOTIDE SEQUENCE</scope>
    <source>
        <strain evidence="1">Ka4C1</strain>
    </source>
</reference>
<dbReference type="WBParaSite" id="BXY_0131000.1">
    <property type="protein sequence ID" value="BXY_0131000.1"/>
    <property type="gene ID" value="BXY_0131000"/>
</dbReference>
<protein>
    <submittedName>
        <fullName evidence="1">(pine wood nematode) hypothetical protein</fullName>
    </submittedName>
</protein>
<dbReference type="Gene3D" id="1.10.510.10">
    <property type="entry name" value="Transferase(Phosphotransferase) domain 1"/>
    <property type="match status" value="1"/>
</dbReference>
<gene>
    <name evidence="1" type="ORF">BXYJ_LOCUS15094</name>
</gene>
<dbReference type="Proteomes" id="UP000095284">
    <property type="component" value="Unplaced"/>
</dbReference>
<dbReference type="SMR" id="A0A1I7RKS6"/>